<keyword evidence="1" id="KW-0539">Nucleus</keyword>
<proteinExistence type="predicted"/>
<feature type="compositionally biased region" description="Basic residues" evidence="2">
    <location>
        <begin position="539"/>
        <end position="562"/>
    </location>
</feature>
<dbReference type="InterPro" id="IPR001356">
    <property type="entry name" value="HD"/>
</dbReference>
<feature type="compositionally biased region" description="Polar residues" evidence="2">
    <location>
        <begin position="367"/>
        <end position="388"/>
    </location>
</feature>
<feature type="region of interest" description="Disordered" evidence="2">
    <location>
        <begin position="535"/>
        <end position="589"/>
    </location>
</feature>
<evidence type="ECO:0000256" key="1">
    <source>
        <dbReference type="PROSITE-ProRule" id="PRU00108"/>
    </source>
</evidence>
<sequence>MSIFDNDLPSFNWPIENDFAQDNLISQSTNVSSSLLPSPFFEQEHAPKESMQNMYHLENDNYFTSFPPPQETDISHNMNPKDLWNKKADGFKFEYDQESVAPNHFYDDSTNLSIFSLFDPNKEQITILDLENQQNDFENQALPEIEEMKRHNKQTKQNDQKKIFFKKDPLPIKKNQSTKKEKQFQKTSDFVSNKEGNKNPINENHLNNLNKNWKNNYSSQPTSSSGYKQLSKSGRSMNTNNFKVKNEIPKTSTNLQTNIEKTNCNEFGDLLKFKLNPLGINSSQLNSRKRKKILKFKKKGQYFYFSEKGYGGNLNKKASQKNCYQIKKKKPKFKNKKKIKKIQKEKEKIKIIDQEIEKEKEKKRNSKQNSNPNKRNLSNSEYFSPNSESLSFPEYISSSIPESMSDTIARSMSESESESFSESEENFEFNSKFMKKRERERTKEQVFGNSRNGFSDEGNDFTKIDKNKIKKNIISIKSPNILFKNKKIRLNFKVPRSKSFDYNDLKKQINQKNINNSSNLKLRMISSSPLQCPTVIHRGMGKRKNNKKKKESEKKNRKKKKISAYYDQKSMSTHHHRHHRHQNKKKRHNHHHHLCRVRHHHRHHHRHRHHRRHHINSNILHYNQNEHDQKHIQNKNKNYKNKHKNQSQCNRLEKYGKLKFKEGINSHLKKKAMKKEVKVSERMVTSERARNIFEKWFQEKSKLETGPYPDSKTKKKLAKQSNTPIIHVNRWFAQRRRTEKIRCLNGNRVYPTWIKKKGRPRKD</sequence>
<name>A0AAV7ZJS7_9EUKA</name>
<dbReference type="Gene3D" id="1.10.10.60">
    <property type="entry name" value="Homeodomain-like"/>
    <property type="match status" value="1"/>
</dbReference>
<organism evidence="4 5">
    <name type="scientific">Anaeramoeba flamelloides</name>
    <dbReference type="NCBI Taxonomy" id="1746091"/>
    <lineage>
        <taxon>Eukaryota</taxon>
        <taxon>Metamonada</taxon>
        <taxon>Anaeramoebidae</taxon>
        <taxon>Anaeramoeba</taxon>
    </lineage>
</organism>
<feature type="region of interest" description="Disordered" evidence="2">
    <location>
        <begin position="174"/>
        <end position="240"/>
    </location>
</feature>
<feature type="domain" description="Homeobox" evidence="3">
    <location>
        <begin position="676"/>
        <end position="742"/>
    </location>
</feature>
<comment type="subcellular location">
    <subcellularLocation>
        <location evidence="1">Nucleus</location>
    </subcellularLocation>
</comment>
<protein>
    <submittedName>
        <fullName evidence="4">Morphogenesis protein sog2</fullName>
    </submittedName>
</protein>
<feature type="region of interest" description="Disordered" evidence="2">
    <location>
        <begin position="358"/>
        <end position="388"/>
    </location>
</feature>
<dbReference type="GO" id="GO:0003677">
    <property type="term" value="F:DNA binding"/>
    <property type="evidence" value="ECO:0007669"/>
    <property type="project" value="UniProtKB-UniRule"/>
</dbReference>
<evidence type="ECO:0000256" key="2">
    <source>
        <dbReference type="SAM" id="MobiDB-lite"/>
    </source>
</evidence>
<keyword evidence="1" id="KW-0238">DNA-binding</keyword>
<evidence type="ECO:0000259" key="3">
    <source>
        <dbReference type="PROSITE" id="PS50071"/>
    </source>
</evidence>
<dbReference type="EMBL" id="JANTQA010000026">
    <property type="protein sequence ID" value="KAJ3442229.1"/>
    <property type="molecule type" value="Genomic_DNA"/>
</dbReference>
<feature type="DNA-binding region" description="Homeobox" evidence="1">
    <location>
        <begin position="678"/>
        <end position="743"/>
    </location>
</feature>
<dbReference type="SMART" id="SM00389">
    <property type="entry name" value="HOX"/>
    <property type="match status" value="1"/>
</dbReference>
<dbReference type="SUPFAM" id="SSF46689">
    <property type="entry name" value="Homeodomain-like"/>
    <property type="match status" value="1"/>
</dbReference>
<evidence type="ECO:0000313" key="5">
    <source>
        <dbReference type="Proteomes" id="UP001146793"/>
    </source>
</evidence>
<dbReference type="InterPro" id="IPR009057">
    <property type="entry name" value="Homeodomain-like_sf"/>
</dbReference>
<accession>A0AAV7ZJS7</accession>
<feature type="compositionally biased region" description="Low complexity" evidence="2">
    <location>
        <begin position="198"/>
        <end position="216"/>
    </location>
</feature>
<keyword evidence="1" id="KW-0371">Homeobox</keyword>
<gene>
    <name evidence="4" type="ORF">M0812_11960</name>
</gene>
<dbReference type="GO" id="GO:0005634">
    <property type="term" value="C:nucleus"/>
    <property type="evidence" value="ECO:0007669"/>
    <property type="project" value="UniProtKB-SubCell"/>
</dbReference>
<feature type="compositionally biased region" description="Basic residues" evidence="2">
    <location>
        <begin position="572"/>
        <end position="589"/>
    </location>
</feature>
<dbReference type="PROSITE" id="PS50071">
    <property type="entry name" value="HOMEOBOX_2"/>
    <property type="match status" value="1"/>
</dbReference>
<evidence type="ECO:0000313" key="4">
    <source>
        <dbReference type="EMBL" id="KAJ3442229.1"/>
    </source>
</evidence>
<reference evidence="4" key="1">
    <citation type="submission" date="2022-08" db="EMBL/GenBank/DDBJ databases">
        <title>Novel sulphate-reducing endosymbionts in the free-living metamonad Anaeramoeba.</title>
        <authorList>
            <person name="Jerlstrom-Hultqvist J."/>
            <person name="Cepicka I."/>
            <person name="Gallot-Lavallee L."/>
            <person name="Salas-Leiva D."/>
            <person name="Curtis B.A."/>
            <person name="Zahonova K."/>
            <person name="Pipaliya S."/>
            <person name="Dacks J."/>
            <person name="Roger A.J."/>
        </authorList>
    </citation>
    <scope>NUCLEOTIDE SEQUENCE</scope>
    <source>
        <strain evidence="4">Busselton2</strain>
    </source>
</reference>
<dbReference type="CDD" id="cd00086">
    <property type="entry name" value="homeodomain"/>
    <property type="match status" value="1"/>
</dbReference>
<feature type="compositionally biased region" description="Polar residues" evidence="2">
    <location>
        <begin position="217"/>
        <end position="240"/>
    </location>
</feature>
<dbReference type="Proteomes" id="UP001146793">
    <property type="component" value="Unassembled WGS sequence"/>
</dbReference>
<comment type="caution">
    <text evidence="4">The sequence shown here is derived from an EMBL/GenBank/DDBJ whole genome shotgun (WGS) entry which is preliminary data.</text>
</comment>
<dbReference type="AlphaFoldDB" id="A0AAV7ZJS7"/>